<name>A0A1S6UAN8_9CAUD</name>
<dbReference type="Proteomes" id="UP000221837">
    <property type="component" value="Genome"/>
</dbReference>
<accession>A0A1S6UAN8</accession>
<sequence length="322" mass="35001">MKKQINEASVRIDVQGLESNDLETLSRMLALAGQAENKGPQLGGMASIPAIRPLDMDSIGGDETQAIMSPETSPSADDMSGVGGSDLGAAVGELAGSITDFGDEGLDNGMGSDVESMEVQDESSPDFGSDDISSELDSEYTGDDDFDMGRMSSLAGIHESQDVDDSDDVSDDSDDEVNPDDQSADEETIGESLLPDLSLDEDAISPEEQPNQEFGPFRTEFECVNDGQEKTNGVEGDNFIVVPKGNAFYWKRTVQEDADNRPEPDFYDDEGIRNSRHEYRHKRTALGDNPILSVDESEEDDESVDSIFESINDKYKKFMEGL</sequence>
<dbReference type="EMBL" id="KY630187">
    <property type="protein sequence ID" value="AQW88734.1"/>
    <property type="molecule type" value="Genomic_DNA"/>
</dbReference>
<feature type="compositionally biased region" description="Polar residues" evidence="1">
    <location>
        <begin position="66"/>
        <end position="75"/>
    </location>
</feature>
<organism evidence="2 3">
    <name type="scientific">Serratia phage BF</name>
    <dbReference type="NCBI Taxonomy" id="1962671"/>
    <lineage>
        <taxon>Viruses</taxon>
        <taxon>Duplodnaviria</taxon>
        <taxon>Heunggongvirae</taxon>
        <taxon>Uroviricota</taxon>
        <taxon>Caudoviricetes</taxon>
        <taxon>Eneladusvirus</taxon>
        <taxon>Eneladusvirus BF</taxon>
    </lineage>
</organism>
<evidence type="ECO:0000313" key="3">
    <source>
        <dbReference type="Proteomes" id="UP000221837"/>
    </source>
</evidence>
<reference evidence="2" key="1">
    <citation type="submission" date="2017-02" db="EMBL/GenBank/DDBJ databases">
        <title>Genome sequence of Serratia marcescens phage BF.</title>
        <authorList>
            <person name="Casey E."/>
            <person name="Fitzgerald B."/>
            <person name="Mahony J."/>
            <person name="Lugli G."/>
            <person name="Ventura M."/>
            <person name="van Sinderen D."/>
        </authorList>
    </citation>
    <scope>NUCLEOTIDE SEQUENCE [LARGE SCALE GENOMIC DNA]</scope>
</reference>
<proteinExistence type="predicted"/>
<feature type="compositionally biased region" description="Acidic residues" evidence="1">
    <location>
        <begin position="162"/>
        <end position="189"/>
    </location>
</feature>
<evidence type="ECO:0000313" key="2">
    <source>
        <dbReference type="EMBL" id="AQW88734.1"/>
    </source>
</evidence>
<gene>
    <name evidence="2" type="ORF">BF_0209</name>
</gene>
<keyword evidence="3" id="KW-1185">Reference proteome</keyword>
<feature type="region of interest" description="Disordered" evidence="1">
    <location>
        <begin position="53"/>
        <end position="219"/>
    </location>
</feature>
<feature type="compositionally biased region" description="Acidic residues" evidence="1">
    <location>
        <begin position="115"/>
        <end position="146"/>
    </location>
</feature>
<evidence type="ECO:0000256" key="1">
    <source>
        <dbReference type="SAM" id="MobiDB-lite"/>
    </source>
</evidence>
<protein>
    <submittedName>
        <fullName evidence="2">Structural protein</fullName>
    </submittedName>
</protein>
<dbReference type="OrthoDB" id="11459at10239"/>